<reference evidence="1 2" key="1">
    <citation type="journal article" date="2010" name="Stand. Genomic Sci.">
        <title>Complete genome sequence of Brachyspira murdochii type strain (56-150).</title>
        <authorList>
            <person name="Pati A."/>
            <person name="Sikorski J."/>
            <person name="Gronow S."/>
            <person name="Munk C."/>
            <person name="Lapidus A."/>
            <person name="Copeland A."/>
            <person name="Glavina Del Tio T."/>
            <person name="Nolan M."/>
            <person name="Lucas S."/>
            <person name="Chen F."/>
            <person name="Tice H."/>
            <person name="Cheng J.F."/>
            <person name="Han C."/>
            <person name="Detter J.C."/>
            <person name="Bruce D."/>
            <person name="Tapia R."/>
            <person name="Goodwin L."/>
            <person name="Pitluck S."/>
            <person name="Liolios K."/>
            <person name="Ivanova N."/>
            <person name="Mavromatis K."/>
            <person name="Mikhailova N."/>
            <person name="Chen A."/>
            <person name="Palaniappan K."/>
            <person name="Land M."/>
            <person name="Hauser L."/>
            <person name="Chang Y.J."/>
            <person name="Jeffries C.D."/>
            <person name="Spring S."/>
            <person name="Rohde M."/>
            <person name="Goker M."/>
            <person name="Bristow J."/>
            <person name="Eisen J.A."/>
            <person name="Markowitz V."/>
            <person name="Hugenholtz P."/>
            <person name="Kyrpides N.C."/>
            <person name="Klenk H.P."/>
        </authorList>
    </citation>
    <scope>NUCLEOTIDE SEQUENCE [LARGE SCALE GENOMIC DNA]</scope>
    <source>
        <strain evidence="2">ATCC 51284 / DSM 12563 / 56-150</strain>
    </source>
</reference>
<proteinExistence type="predicted"/>
<accession>D5U8N1</accession>
<evidence type="ECO:0008006" key="3">
    <source>
        <dbReference type="Google" id="ProtNLM"/>
    </source>
</evidence>
<evidence type="ECO:0000313" key="2">
    <source>
        <dbReference type="Proteomes" id="UP000001915"/>
    </source>
</evidence>
<dbReference type="OrthoDB" id="306161at2"/>
<evidence type="ECO:0000313" key="1">
    <source>
        <dbReference type="EMBL" id="ADG71054.1"/>
    </source>
</evidence>
<dbReference type="HOGENOM" id="CLU_057504_0_0_12"/>
<dbReference type="KEGG" id="brm:Bmur_0958"/>
<dbReference type="eggNOG" id="COG5464">
    <property type="taxonomic scope" value="Bacteria"/>
</dbReference>
<dbReference type="InterPro" id="IPR010106">
    <property type="entry name" value="RpnA"/>
</dbReference>
<gene>
    <name evidence="1" type="ordered locus">Bmur_0958</name>
</gene>
<organism evidence="1 2">
    <name type="scientific">Brachyspira murdochii (strain ATCC 51284 / DSM 12563 / 56-150)</name>
    <name type="common">Serpulina murdochii</name>
    <dbReference type="NCBI Taxonomy" id="526224"/>
    <lineage>
        <taxon>Bacteria</taxon>
        <taxon>Pseudomonadati</taxon>
        <taxon>Spirochaetota</taxon>
        <taxon>Spirochaetia</taxon>
        <taxon>Brachyspirales</taxon>
        <taxon>Brachyspiraceae</taxon>
        <taxon>Brachyspira</taxon>
    </lineage>
</organism>
<dbReference type="NCBIfam" id="TIGR01784">
    <property type="entry name" value="T_den_put_tspse"/>
    <property type="match status" value="1"/>
</dbReference>
<sequence length="285" mass="33617">MKINKDFNVLNDYFMRYMFAQKGHEHILKNLINSVRIDANQEPFESIEVLNSFNLKESINDKESITDVKGKTKSGDTILIEIQRIGNQSFIYRSLYYWAKNYFSNLKSKDLYSDLMPVISINILDFNLIKDSDKAHSCYFIKELETNHILTNHLEIHFLELKKFKNDNILYDGLSDWFKFLSSKNKLEDIMKVLVKKNPIMKEVYDEYYKFVNSNDLYNGYSNYERDYFNILMLNEERVKGIEEGIEKGKKEQQISIARNLKKSGIDIKIISENTGLSVEEVKNL</sequence>
<dbReference type="STRING" id="526224.Bmur_0958"/>
<dbReference type="Proteomes" id="UP000001915">
    <property type="component" value="Chromosome"/>
</dbReference>
<protein>
    <recommendedName>
        <fullName evidence="3">Rpn family recombination-promoting nuclease/putative transposase</fullName>
    </recommendedName>
</protein>
<dbReference type="RefSeq" id="WP_013113480.1">
    <property type="nucleotide sequence ID" value="NC_014150.1"/>
</dbReference>
<dbReference type="AlphaFoldDB" id="D5U8N1"/>
<dbReference type="PANTHER" id="PTHR41317:SF1">
    <property type="entry name" value="PD-(D_E)XK NUCLEASE FAMILY TRANSPOSASE"/>
    <property type="match status" value="1"/>
</dbReference>
<dbReference type="EMBL" id="CP001959">
    <property type="protein sequence ID" value="ADG71054.1"/>
    <property type="molecule type" value="Genomic_DNA"/>
</dbReference>
<dbReference type="Pfam" id="PF12784">
    <property type="entry name" value="PDDEXK_2"/>
    <property type="match status" value="1"/>
</dbReference>
<name>D5U8N1_BRAM5</name>
<dbReference type="PANTHER" id="PTHR41317">
    <property type="entry name" value="PD-(D_E)XK NUCLEASE FAMILY TRANSPOSASE"/>
    <property type="match status" value="1"/>
</dbReference>